<organism evidence="2 3">
    <name type="scientific">Persicobacter diffluens</name>
    <dbReference type="NCBI Taxonomy" id="981"/>
    <lineage>
        <taxon>Bacteria</taxon>
        <taxon>Pseudomonadati</taxon>
        <taxon>Bacteroidota</taxon>
        <taxon>Cytophagia</taxon>
        <taxon>Cytophagales</taxon>
        <taxon>Persicobacteraceae</taxon>
        <taxon>Persicobacter</taxon>
    </lineage>
</organism>
<dbReference type="PANTHER" id="PTHR33418">
    <property type="entry name" value="HELICASE-ASSOCIATED"/>
    <property type="match status" value="1"/>
</dbReference>
<dbReference type="RefSeq" id="WP_338238848.1">
    <property type="nucleotide sequence ID" value="NZ_BQKE01000003.1"/>
</dbReference>
<accession>A0AAN4W0Z2</accession>
<dbReference type="AlphaFoldDB" id="A0AAN4W0Z2"/>
<evidence type="ECO:0000313" key="3">
    <source>
        <dbReference type="Proteomes" id="UP001310022"/>
    </source>
</evidence>
<dbReference type="PANTHER" id="PTHR33418:SF1">
    <property type="entry name" value="HELICASE-ASSOCIATED DOMAIN-CONTAINING PROTEIN"/>
    <property type="match status" value="1"/>
</dbReference>
<sequence length="255" mass="31124">MDKISKASNHQYWDAKWMERYNELKDFYDENGHSRVPHGDAKYAKLYLWCKNQRRFARTRKVFSDEKKELLESVEFDWGYRTKDKFEENMEKLLEYKDKYGTTHVSQTLWPRGSDLYKLSRFVNEQRRLYKENRIPLERIKRLEDIGFSWNVLEDYWEKMFLKMKRFHKKNGHFNVPTSDKKLYAWMYNQIKRTRTPLQLQALESIGFPFELKRERTKNAINAMDEIDIKKQVQSFKKGKSEAEDRKKVAEKTNI</sequence>
<feature type="domain" description="Helicase-associated" evidence="1">
    <location>
        <begin position="13"/>
        <end position="76"/>
    </location>
</feature>
<name>A0AAN4W0Z2_9BACT</name>
<keyword evidence="3" id="KW-1185">Reference proteome</keyword>
<feature type="domain" description="Helicase-associated" evidence="1">
    <location>
        <begin position="83"/>
        <end position="148"/>
    </location>
</feature>
<dbReference type="EMBL" id="BQKE01000003">
    <property type="protein sequence ID" value="GJM63719.1"/>
    <property type="molecule type" value="Genomic_DNA"/>
</dbReference>
<dbReference type="Pfam" id="PF03457">
    <property type="entry name" value="HA"/>
    <property type="match status" value="3"/>
</dbReference>
<feature type="domain" description="Helicase-associated" evidence="1">
    <location>
        <begin position="154"/>
        <end position="208"/>
    </location>
</feature>
<dbReference type="Proteomes" id="UP001310022">
    <property type="component" value="Unassembled WGS sequence"/>
</dbReference>
<protein>
    <recommendedName>
        <fullName evidence="1">Helicase-associated domain-containing protein</fullName>
    </recommendedName>
</protein>
<dbReference type="InterPro" id="IPR005114">
    <property type="entry name" value="Helicase_assoc"/>
</dbReference>
<gene>
    <name evidence="2" type="ORF">PEDI_42710</name>
</gene>
<evidence type="ECO:0000259" key="1">
    <source>
        <dbReference type="Pfam" id="PF03457"/>
    </source>
</evidence>
<evidence type="ECO:0000313" key="2">
    <source>
        <dbReference type="EMBL" id="GJM63719.1"/>
    </source>
</evidence>
<dbReference type="Gene3D" id="6.10.140.530">
    <property type="match status" value="3"/>
</dbReference>
<comment type="caution">
    <text evidence="2">The sequence shown here is derived from an EMBL/GenBank/DDBJ whole genome shotgun (WGS) entry which is preliminary data.</text>
</comment>
<reference evidence="2 3" key="1">
    <citation type="submission" date="2021-12" db="EMBL/GenBank/DDBJ databases">
        <title>Genome sequencing of bacteria with rrn-lacking chromosome and rrn-plasmid.</title>
        <authorList>
            <person name="Anda M."/>
            <person name="Iwasaki W."/>
        </authorList>
    </citation>
    <scope>NUCLEOTIDE SEQUENCE [LARGE SCALE GENOMIC DNA]</scope>
    <source>
        <strain evidence="2 3">NBRC 15940</strain>
    </source>
</reference>
<proteinExistence type="predicted"/>